<dbReference type="PANTHER" id="PTHR47985:SF44">
    <property type="entry name" value="SERINE_THREONINE-PROTEIN KINASE PBS1"/>
    <property type="match status" value="1"/>
</dbReference>
<feature type="non-terminal residue" evidence="5">
    <location>
        <position position="1"/>
    </location>
</feature>
<evidence type="ECO:0000256" key="2">
    <source>
        <dbReference type="ARBA" id="ARBA00022527"/>
    </source>
</evidence>
<evidence type="ECO:0000256" key="1">
    <source>
        <dbReference type="ARBA" id="ARBA00004370"/>
    </source>
</evidence>
<protein>
    <recommendedName>
        <fullName evidence="4">Protein kinase domain-containing protein</fullName>
    </recommendedName>
</protein>
<dbReference type="GO" id="GO:0016020">
    <property type="term" value="C:membrane"/>
    <property type="evidence" value="ECO:0007669"/>
    <property type="project" value="UniProtKB-SubCell"/>
</dbReference>
<evidence type="ECO:0000256" key="3">
    <source>
        <dbReference type="ARBA" id="ARBA00023136"/>
    </source>
</evidence>
<name>A0A426YH39_ENSVE</name>
<reference evidence="5 6" key="1">
    <citation type="journal article" date="2014" name="Agronomy (Basel)">
        <title>A Draft Genome Sequence for Ensete ventricosum, the Drought-Tolerant Tree Against Hunger.</title>
        <authorList>
            <person name="Harrison J."/>
            <person name="Moore K.A."/>
            <person name="Paszkiewicz K."/>
            <person name="Jones T."/>
            <person name="Grant M."/>
            <person name="Ambacheew D."/>
            <person name="Muzemil S."/>
            <person name="Studholme D.J."/>
        </authorList>
    </citation>
    <scope>NUCLEOTIDE SEQUENCE [LARGE SCALE GENOMIC DNA]</scope>
</reference>
<organism evidence="5 6">
    <name type="scientific">Ensete ventricosum</name>
    <name type="common">Abyssinian banana</name>
    <name type="synonym">Musa ensete</name>
    <dbReference type="NCBI Taxonomy" id="4639"/>
    <lineage>
        <taxon>Eukaryota</taxon>
        <taxon>Viridiplantae</taxon>
        <taxon>Streptophyta</taxon>
        <taxon>Embryophyta</taxon>
        <taxon>Tracheophyta</taxon>
        <taxon>Spermatophyta</taxon>
        <taxon>Magnoliopsida</taxon>
        <taxon>Liliopsida</taxon>
        <taxon>Zingiberales</taxon>
        <taxon>Musaceae</taxon>
        <taxon>Ensete</taxon>
    </lineage>
</organism>
<feature type="domain" description="Protein kinase" evidence="4">
    <location>
        <begin position="1"/>
        <end position="189"/>
    </location>
</feature>
<dbReference type="GO" id="GO:0005524">
    <property type="term" value="F:ATP binding"/>
    <property type="evidence" value="ECO:0007669"/>
    <property type="project" value="InterPro"/>
</dbReference>
<dbReference type="GO" id="GO:0004674">
    <property type="term" value="F:protein serine/threonine kinase activity"/>
    <property type="evidence" value="ECO:0007669"/>
    <property type="project" value="UniProtKB-KW"/>
</dbReference>
<dbReference type="SUPFAM" id="SSF56112">
    <property type="entry name" value="Protein kinase-like (PK-like)"/>
    <property type="match status" value="1"/>
</dbReference>
<dbReference type="InterPro" id="IPR011009">
    <property type="entry name" value="Kinase-like_dom_sf"/>
</dbReference>
<dbReference type="PANTHER" id="PTHR47985">
    <property type="entry name" value="OS07G0668900 PROTEIN"/>
    <property type="match status" value="1"/>
</dbReference>
<sequence length="189" mass="20903">YLHEVCSPSAIHKNIKSANILLDAELNPRLADCGLTVFFEVSTKFTSIMGCNHARLLSHNSESLTSVFLQQDTNDNLGPGYNAPECTKPSAYTIKSDVYSFGVVMLELLTGRKPYDSSKPRLEQSLVRWAAPQLHDIDALARMVDPALRGLYPPKSLSRFADVVALCIQVNCSLHLSILLQSLLENLDK</sequence>
<evidence type="ECO:0000259" key="4">
    <source>
        <dbReference type="PROSITE" id="PS50011"/>
    </source>
</evidence>
<keyword evidence="2" id="KW-0808">Transferase</keyword>
<comment type="subcellular location">
    <subcellularLocation>
        <location evidence="1">Membrane</location>
    </subcellularLocation>
</comment>
<dbReference type="EMBL" id="AMZH03012422">
    <property type="protein sequence ID" value="RRT51045.1"/>
    <property type="molecule type" value="Genomic_DNA"/>
</dbReference>
<keyword evidence="2" id="KW-0723">Serine/threonine-protein kinase</keyword>
<comment type="caution">
    <text evidence="5">The sequence shown here is derived from an EMBL/GenBank/DDBJ whole genome shotgun (WGS) entry which is preliminary data.</text>
</comment>
<keyword evidence="3" id="KW-0472">Membrane</keyword>
<dbReference type="AlphaFoldDB" id="A0A426YH39"/>
<dbReference type="Proteomes" id="UP000287651">
    <property type="component" value="Unassembled WGS sequence"/>
</dbReference>
<accession>A0A426YH39</accession>
<dbReference type="Gene3D" id="1.10.510.10">
    <property type="entry name" value="Transferase(Phosphotransferase) domain 1"/>
    <property type="match status" value="1"/>
</dbReference>
<gene>
    <name evidence="5" type="ORF">B296_00051326</name>
</gene>
<keyword evidence="2" id="KW-0418">Kinase</keyword>
<evidence type="ECO:0000313" key="6">
    <source>
        <dbReference type="Proteomes" id="UP000287651"/>
    </source>
</evidence>
<dbReference type="Pfam" id="PF00069">
    <property type="entry name" value="Pkinase"/>
    <property type="match status" value="1"/>
</dbReference>
<evidence type="ECO:0000313" key="5">
    <source>
        <dbReference type="EMBL" id="RRT51045.1"/>
    </source>
</evidence>
<dbReference type="PROSITE" id="PS50011">
    <property type="entry name" value="PROTEIN_KINASE_DOM"/>
    <property type="match status" value="1"/>
</dbReference>
<proteinExistence type="predicted"/>
<dbReference type="InterPro" id="IPR000719">
    <property type="entry name" value="Prot_kinase_dom"/>
</dbReference>